<evidence type="ECO:0000313" key="2">
    <source>
        <dbReference type="EMBL" id="MEJ8571323.1"/>
    </source>
</evidence>
<name>A0AAW9RTB9_9HYPH</name>
<gene>
    <name evidence="2" type="ORF">V3328_07565</name>
</gene>
<dbReference type="AlphaFoldDB" id="A0AAW9RTB9"/>
<dbReference type="EMBL" id="JAZHOF010000003">
    <property type="protein sequence ID" value="MEJ8571323.1"/>
    <property type="molecule type" value="Genomic_DNA"/>
</dbReference>
<evidence type="ECO:0000313" key="3">
    <source>
        <dbReference type="Proteomes" id="UP001378188"/>
    </source>
</evidence>
<comment type="caution">
    <text evidence="2">The sequence shown here is derived from an EMBL/GenBank/DDBJ whole genome shotgun (WGS) entry which is preliminary data.</text>
</comment>
<dbReference type="Proteomes" id="UP001378188">
    <property type="component" value="Unassembled WGS sequence"/>
</dbReference>
<evidence type="ECO:0000256" key="1">
    <source>
        <dbReference type="SAM" id="MobiDB-lite"/>
    </source>
</evidence>
<protein>
    <submittedName>
        <fullName evidence="2">Uncharacterized protein</fullName>
    </submittedName>
</protein>
<accession>A0AAW9RTB9</accession>
<organism evidence="2 3">
    <name type="scientific">Microbaculum marinum</name>
    <dbReference type="NCBI Taxonomy" id="1764581"/>
    <lineage>
        <taxon>Bacteria</taxon>
        <taxon>Pseudomonadati</taxon>
        <taxon>Pseudomonadota</taxon>
        <taxon>Alphaproteobacteria</taxon>
        <taxon>Hyphomicrobiales</taxon>
        <taxon>Tepidamorphaceae</taxon>
        <taxon>Microbaculum</taxon>
    </lineage>
</organism>
<dbReference type="RefSeq" id="WP_340329025.1">
    <property type="nucleotide sequence ID" value="NZ_JAZHOF010000003.1"/>
</dbReference>
<sequence>MAAVLQFQSDVRRTVRKSGVDGSSGDGEPMGQVIIFPGVRRERKDPDPSHRLMRYASEGGPVRPVEN</sequence>
<feature type="region of interest" description="Disordered" evidence="1">
    <location>
        <begin position="40"/>
        <end position="67"/>
    </location>
</feature>
<keyword evidence="3" id="KW-1185">Reference proteome</keyword>
<proteinExistence type="predicted"/>
<reference evidence="2 3" key="1">
    <citation type="submission" date="2024-02" db="EMBL/GenBank/DDBJ databases">
        <title>Genome analysis and characterization of Microbaculum marinisediminis sp. nov., isolated from marine sediment.</title>
        <authorList>
            <person name="Du Z.-J."/>
            <person name="Ye Y.-Q."/>
            <person name="Zhang Z.-R."/>
            <person name="Yuan S.-M."/>
            <person name="Zhang X.-Y."/>
        </authorList>
    </citation>
    <scope>NUCLEOTIDE SEQUENCE [LARGE SCALE GENOMIC DNA]</scope>
    <source>
        <strain evidence="2 3">SDUM1044001</strain>
    </source>
</reference>
<feature type="compositionally biased region" description="Basic and acidic residues" evidence="1">
    <location>
        <begin position="40"/>
        <end position="50"/>
    </location>
</feature>